<evidence type="ECO:0000313" key="4">
    <source>
        <dbReference type="Proteomes" id="UP001202550"/>
    </source>
</evidence>
<dbReference type="InterPro" id="IPR047726">
    <property type="entry name" value="CsgH_dom"/>
</dbReference>
<dbReference type="InterPro" id="IPR048632">
    <property type="entry name" value="CsgH-like"/>
</dbReference>
<evidence type="ECO:0000313" key="3">
    <source>
        <dbReference type="EMBL" id="MCL1629731.1"/>
    </source>
</evidence>
<accession>A0ABT0M4E3</accession>
<feature type="domain" description="CsgH-like" evidence="2">
    <location>
        <begin position="35"/>
        <end position="121"/>
    </location>
</feature>
<dbReference type="RefSeq" id="WP_249059920.1">
    <property type="nucleotide sequence ID" value="NZ_JALZWP010000015.1"/>
</dbReference>
<feature type="signal peptide" evidence="1">
    <location>
        <begin position="1"/>
        <end position="19"/>
    </location>
</feature>
<keyword evidence="4" id="KW-1185">Reference proteome</keyword>
<dbReference type="Pfam" id="PF21112">
    <property type="entry name" value="CsgH"/>
    <property type="match status" value="1"/>
</dbReference>
<dbReference type="EMBL" id="JALZWP010000015">
    <property type="protein sequence ID" value="MCL1629731.1"/>
    <property type="molecule type" value="Genomic_DNA"/>
</dbReference>
<dbReference type="NCBIfam" id="NF041112">
    <property type="entry name" value="chap_CsgH_alph"/>
    <property type="match status" value="1"/>
</dbReference>
<protein>
    <recommendedName>
        <fullName evidence="2">CsgH-like domain-containing protein</fullName>
    </recommendedName>
</protein>
<feature type="chain" id="PRO_5046388090" description="CsgH-like domain-containing protein" evidence="1">
    <location>
        <begin position="20"/>
        <end position="126"/>
    </location>
</feature>
<sequence>MSAIPYTVAALVITGTTCAAGLATLQAHPAPDALVCELHLSEHRGTVTLTAEAQAPHATRGVYSLTVDHRSAGGRSTMRQGGAFDLKAGERGVLSQASFAARARDLSAELTLNANGQSTTCSALTL</sequence>
<keyword evidence="1" id="KW-0732">Signal</keyword>
<organism evidence="3 4">
    <name type="scientific">Roseinatronobacter domitianus</name>
    <dbReference type="NCBI Taxonomy" id="2940293"/>
    <lineage>
        <taxon>Bacteria</taxon>
        <taxon>Pseudomonadati</taxon>
        <taxon>Pseudomonadota</taxon>
        <taxon>Alphaproteobacteria</taxon>
        <taxon>Rhodobacterales</taxon>
        <taxon>Paracoccaceae</taxon>
        <taxon>Roseinatronobacter</taxon>
    </lineage>
</organism>
<name>A0ABT0M4E3_9RHOB</name>
<reference evidence="3 4" key="1">
    <citation type="submission" date="2022-05" db="EMBL/GenBank/DDBJ databases">
        <title>Seasonal and diel survey of microbial diversity of the Tyrrhenian coast.</title>
        <authorList>
            <person name="Gattoni G."/>
            <person name="Corral P."/>
        </authorList>
    </citation>
    <scope>NUCLEOTIDE SEQUENCE [LARGE SCALE GENOMIC DNA]</scope>
    <source>
        <strain evidence="3 4">V10</strain>
    </source>
</reference>
<evidence type="ECO:0000256" key="1">
    <source>
        <dbReference type="SAM" id="SignalP"/>
    </source>
</evidence>
<gene>
    <name evidence="3" type="ORF">M3N55_13420</name>
</gene>
<comment type="caution">
    <text evidence="3">The sequence shown here is derived from an EMBL/GenBank/DDBJ whole genome shotgun (WGS) entry which is preliminary data.</text>
</comment>
<evidence type="ECO:0000259" key="2">
    <source>
        <dbReference type="Pfam" id="PF21112"/>
    </source>
</evidence>
<dbReference type="Gene3D" id="2.60.40.2420">
    <property type="match status" value="1"/>
</dbReference>
<dbReference type="InterPro" id="IPR053722">
    <property type="entry name" value="Curli_assembly_CsgC/AgfC"/>
</dbReference>
<proteinExistence type="predicted"/>
<dbReference type="Proteomes" id="UP001202550">
    <property type="component" value="Unassembled WGS sequence"/>
</dbReference>